<dbReference type="RefSeq" id="WP_169142478.1">
    <property type="nucleotide sequence ID" value="NZ_WTVS01000058.1"/>
</dbReference>
<dbReference type="EMBL" id="WTVS01000058">
    <property type="protein sequence ID" value="NMF99940.1"/>
    <property type="molecule type" value="Genomic_DNA"/>
</dbReference>
<accession>A0ABX1NLA3</accession>
<dbReference type="InterPro" id="IPR006089">
    <property type="entry name" value="Acyl-CoA_DH_CS"/>
</dbReference>
<dbReference type="InterPro" id="IPR037069">
    <property type="entry name" value="AcylCoA_DH/ox_N_sf"/>
</dbReference>
<feature type="domain" description="Acyl-CoA dehydrogenase/oxidase C-terminal" evidence="5">
    <location>
        <begin position="275"/>
        <end position="406"/>
    </location>
</feature>
<dbReference type="PROSITE" id="PS00073">
    <property type="entry name" value="ACYL_COA_DH_2"/>
    <property type="match status" value="1"/>
</dbReference>
<dbReference type="Gene3D" id="1.20.140.10">
    <property type="entry name" value="Butyryl-CoA Dehydrogenase, subunit A, domain 3"/>
    <property type="match status" value="1"/>
</dbReference>
<dbReference type="Proteomes" id="UP000634522">
    <property type="component" value="Unassembled WGS sequence"/>
</dbReference>
<evidence type="ECO:0000313" key="7">
    <source>
        <dbReference type="EMBL" id="NMF99940.1"/>
    </source>
</evidence>
<keyword evidence="4" id="KW-0274">FAD</keyword>
<dbReference type="Gene3D" id="2.40.110.10">
    <property type="entry name" value="Butyryl-CoA Dehydrogenase, subunit A, domain 2"/>
    <property type="match status" value="1"/>
</dbReference>
<dbReference type="PANTHER" id="PTHR43884">
    <property type="entry name" value="ACYL-COA DEHYDROGENASE"/>
    <property type="match status" value="1"/>
</dbReference>
<dbReference type="InterPro" id="IPR009100">
    <property type="entry name" value="AcylCoA_DH/oxidase_NM_dom_sf"/>
</dbReference>
<organism evidence="7 8">
    <name type="scientific">Aromatoleum toluolicum</name>
    <dbReference type="NCBI Taxonomy" id="90060"/>
    <lineage>
        <taxon>Bacteria</taxon>
        <taxon>Pseudomonadati</taxon>
        <taxon>Pseudomonadota</taxon>
        <taxon>Betaproteobacteria</taxon>
        <taxon>Rhodocyclales</taxon>
        <taxon>Rhodocyclaceae</taxon>
        <taxon>Aromatoleum</taxon>
    </lineage>
</organism>
<comment type="caution">
    <text evidence="7">The sequence shown here is derived from an EMBL/GenBank/DDBJ whole genome shotgun (WGS) entry which is preliminary data.</text>
</comment>
<dbReference type="InterPro" id="IPR013786">
    <property type="entry name" value="AcylCoA_DH/ox_N"/>
</dbReference>
<comment type="similarity">
    <text evidence="2">Belongs to the acyl-CoA dehydrogenase family.</text>
</comment>
<dbReference type="SUPFAM" id="SSF47203">
    <property type="entry name" value="Acyl-CoA dehydrogenase C-terminal domain-like"/>
    <property type="match status" value="1"/>
</dbReference>
<evidence type="ECO:0000256" key="2">
    <source>
        <dbReference type="ARBA" id="ARBA00009347"/>
    </source>
</evidence>
<dbReference type="PANTHER" id="PTHR43884:SF12">
    <property type="entry name" value="ISOVALERYL-COA DEHYDROGENASE, MITOCHONDRIAL-RELATED"/>
    <property type="match status" value="1"/>
</dbReference>
<dbReference type="Pfam" id="PF00441">
    <property type="entry name" value="Acyl-CoA_dh_1"/>
    <property type="match status" value="1"/>
</dbReference>
<sequence length="424" mass="46233">MFAFDRIPNPTLGMAGLEAQLSEEERAIQEVAHRFAEEVMRPIGRKLDHMTPDEVVAAGSPLWDYVRQMKEIGLLDLQAVGAMSSEQKARMLPLIFEELGWGDPGLAIFSLATAFPAFAAYMSGDPELIDRFGNGIGCWVGTQPDRGSDLGDIQATQVHPGTKQGRGNLFAKVVGDEVVITGQCSAWVSGAPVATSGFVFCQCDYGDGLWNDQGGLNYIAALVPFDKGVTKGKPLDKIGQRPLPQGEIYFNDVVIPKKYVIAGQDTAHGAFFGALTFANMEMALTFTGVARAAFEHALAYAHERKQGGTQLINHQSVRARLFDMWRKVESARAIAHRVVNYNYGPNGPHVLGSITSKTYVTQAAFEVANEALQMFGGNGLTKEYPLEKIFRDARAALIEDGENNLLSLVGGSWLSTWYKQQHGL</sequence>
<dbReference type="CDD" id="cd00567">
    <property type="entry name" value="ACAD"/>
    <property type="match status" value="1"/>
</dbReference>
<feature type="domain" description="Acyl-CoA dehydrogenase/oxidase N-terminal" evidence="6">
    <location>
        <begin position="22"/>
        <end position="131"/>
    </location>
</feature>
<evidence type="ECO:0000259" key="6">
    <source>
        <dbReference type="Pfam" id="PF02771"/>
    </source>
</evidence>
<keyword evidence="3" id="KW-0285">Flavoprotein</keyword>
<evidence type="ECO:0000259" key="5">
    <source>
        <dbReference type="Pfam" id="PF00441"/>
    </source>
</evidence>
<reference evidence="7 8" key="1">
    <citation type="submission" date="2019-12" db="EMBL/GenBank/DDBJ databases">
        <title>Comparative genomics gives insights into the taxonomy of the Azoarcus-Aromatoleum group and reveals separate origins of nif in the plant-associated Azoarcus and non-plant-associated Aromatoleum sub-groups.</title>
        <authorList>
            <person name="Lafos M."/>
            <person name="Maluk M."/>
            <person name="Batista M."/>
            <person name="Junghare M."/>
            <person name="Carmona M."/>
            <person name="Faoro H."/>
            <person name="Cruz L.M."/>
            <person name="Battistoni F."/>
            <person name="De Souza E."/>
            <person name="Pedrosa F."/>
            <person name="Chen W.-M."/>
            <person name="Poole P.S."/>
            <person name="Dixon R.A."/>
            <person name="James E.K."/>
        </authorList>
    </citation>
    <scope>NUCLEOTIDE SEQUENCE [LARGE SCALE GENOMIC DNA]</scope>
    <source>
        <strain evidence="7 8">T</strain>
    </source>
</reference>
<proteinExistence type="inferred from homology"/>
<keyword evidence="8" id="KW-1185">Reference proteome</keyword>
<evidence type="ECO:0000256" key="3">
    <source>
        <dbReference type="ARBA" id="ARBA00022630"/>
    </source>
</evidence>
<dbReference type="InterPro" id="IPR036250">
    <property type="entry name" value="AcylCo_DH-like_C"/>
</dbReference>
<gene>
    <name evidence="7" type="ORF">GPA27_21430</name>
</gene>
<dbReference type="InterPro" id="IPR009075">
    <property type="entry name" value="AcylCo_DH/oxidase_C"/>
</dbReference>
<name>A0ABX1NLA3_9RHOO</name>
<protein>
    <submittedName>
        <fullName evidence="7">Acyl-CoA dehydrogenase</fullName>
    </submittedName>
</protein>
<comment type="cofactor">
    <cofactor evidence="1">
        <name>FAD</name>
        <dbReference type="ChEBI" id="CHEBI:57692"/>
    </cofactor>
</comment>
<dbReference type="InterPro" id="IPR046373">
    <property type="entry name" value="Acyl-CoA_Oxase/DH_mid-dom_sf"/>
</dbReference>
<dbReference type="SUPFAM" id="SSF56645">
    <property type="entry name" value="Acyl-CoA dehydrogenase NM domain-like"/>
    <property type="match status" value="1"/>
</dbReference>
<dbReference type="Pfam" id="PF02771">
    <property type="entry name" value="Acyl-CoA_dh_N"/>
    <property type="match status" value="1"/>
</dbReference>
<dbReference type="Gene3D" id="1.10.540.10">
    <property type="entry name" value="Acyl-CoA dehydrogenase/oxidase, N-terminal domain"/>
    <property type="match status" value="1"/>
</dbReference>
<evidence type="ECO:0000313" key="8">
    <source>
        <dbReference type="Proteomes" id="UP000634522"/>
    </source>
</evidence>
<evidence type="ECO:0000256" key="1">
    <source>
        <dbReference type="ARBA" id="ARBA00001974"/>
    </source>
</evidence>
<evidence type="ECO:0000256" key="4">
    <source>
        <dbReference type="ARBA" id="ARBA00022827"/>
    </source>
</evidence>